<dbReference type="PANTHER" id="PTHR13451:SF0">
    <property type="entry name" value="CROSSOVER JUNCTION ENDONUCLEASE MUS81"/>
    <property type="match status" value="1"/>
</dbReference>
<dbReference type="SUPFAM" id="SSF52980">
    <property type="entry name" value="Restriction endonuclease-like"/>
    <property type="match status" value="1"/>
</dbReference>
<dbReference type="GO" id="GO:0046872">
    <property type="term" value="F:metal ion binding"/>
    <property type="evidence" value="ECO:0007669"/>
    <property type="project" value="UniProtKB-UniRule"/>
</dbReference>
<feature type="compositionally biased region" description="Basic and acidic residues" evidence="3">
    <location>
        <begin position="749"/>
        <end position="762"/>
    </location>
</feature>
<protein>
    <recommendedName>
        <fullName evidence="2">Crossover junction endonuclease MUS81</fullName>
        <ecNumber evidence="2">3.1.22.-</ecNumber>
    </recommendedName>
</protein>
<dbReference type="GO" id="GO:0003677">
    <property type="term" value="F:DNA binding"/>
    <property type="evidence" value="ECO:0007669"/>
    <property type="project" value="UniProtKB-UniRule"/>
</dbReference>
<reference evidence="7" key="1">
    <citation type="submission" date="2025-08" db="UniProtKB">
        <authorList>
            <consortium name="RefSeq"/>
        </authorList>
    </citation>
    <scope>IDENTIFICATION</scope>
    <source>
        <tissue evidence="7">Whole sample</tissue>
    </source>
</reference>
<comment type="function">
    <text evidence="2">Interacts with EME1 to form a DNA structure-specific endonuclease with substrate preference for branched DNA structures with a 5'-end at the branch nick. Typical substrates include 3'-flap structures, D-loops, replication forks and nicked Holliday junctions. May be required in mitosis for the processing of stalled or collapsed replication fork intermediates. May be required in meiosis for the repair of meiosis-specific double strand breaks subsequent to single-end invasion (SEI).</text>
</comment>
<dbReference type="GO" id="GO:0000712">
    <property type="term" value="P:resolution of meiotic recombination intermediates"/>
    <property type="evidence" value="ECO:0007669"/>
    <property type="project" value="TreeGrafter"/>
</dbReference>
<dbReference type="AlphaFoldDB" id="A0A8B8A5W5"/>
<keyword evidence="2" id="KW-0539">Nucleus</keyword>
<dbReference type="Gene3D" id="1.10.150.110">
    <property type="entry name" value="DNA polymerase beta, N-terminal domain-like"/>
    <property type="match status" value="1"/>
</dbReference>
<dbReference type="GO" id="GO:0048476">
    <property type="term" value="C:Holliday junction resolvase complex"/>
    <property type="evidence" value="ECO:0007669"/>
    <property type="project" value="UniProtKB-UniRule"/>
</dbReference>
<dbReference type="GeneID" id="111099729"/>
<keyword evidence="2" id="KW-0233">DNA recombination</keyword>
<dbReference type="GO" id="GO:0048257">
    <property type="term" value="F:3'-flap endonuclease activity"/>
    <property type="evidence" value="ECO:0007669"/>
    <property type="project" value="TreeGrafter"/>
</dbReference>
<organism evidence="6 7">
    <name type="scientific">Crassostrea virginica</name>
    <name type="common">Eastern oyster</name>
    <dbReference type="NCBI Taxonomy" id="6565"/>
    <lineage>
        <taxon>Eukaryota</taxon>
        <taxon>Metazoa</taxon>
        <taxon>Spiralia</taxon>
        <taxon>Lophotrochozoa</taxon>
        <taxon>Mollusca</taxon>
        <taxon>Bivalvia</taxon>
        <taxon>Autobranchia</taxon>
        <taxon>Pteriomorphia</taxon>
        <taxon>Ostreida</taxon>
        <taxon>Ostreoidea</taxon>
        <taxon>Ostreidae</taxon>
        <taxon>Crassostrea</taxon>
    </lineage>
</organism>
<proteinExistence type="inferred from homology"/>
<dbReference type="InterPro" id="IPR027421">
    <property type="entry name" value="DNA_pol_lamdba_lyase_dom_sf"/>
</dbReference>
<keyword evidence="2" id="KW-0255">Endonuclease</keyword>
<accession>A0A8B8A5W5</accession>
<dbReference type="InterPro" id="IPR003892">
    <property type="entry name" value="CUE"/>
</dbReference>
<keyword evidence="1 2" id="KW-0378">Hydrolase</keyword>
<evidence type="ECO:0000259" key="5">
    <source>
        <dbReference type="Pfam" id="PF02845"/>
    </source>
</evidence>
<dbReference type="OrthoDB" id="5963188at2759"/>
<dbReference type="GO" id="GO:0005634">
    <property type="term" value="C:nucleus"/>
    <property type="evidence" value="ECO:0007669"/>
    <property type="project" value="UniProtKB-SubCell"/>
</dbReference>
<dbReference type="PANTHER" id="PTHR13451">
    <property type="entry name" value="CLASS II CROSSOVER JUNCTION ENDONUCLEASE MUS81"/>
    <property type="match status" value="1"/>
</dbReference>
<evidence type="ECO:0000256" key="3">
    <source>
        <dbReference type="SAM" id="MobiDB-lite"/>
    </source>
</evidence>
<dbReference type="InterPro" id="IPR006166">
    <property type="entry name" value="ERCC4_domain"/>
</dbReference>
<dbReference type="GO" id="GO:0000727">
    <property type="term" value="P:double-strand break repair via break-induced replication"/>
    <property type="evidence" value="ECO:0007669"/>
    <property type="project" value="UniProtKB-UniRule"/>
</dbReference>
<comment type="subunit">
    <text evidence="2">Interacts with EME1.</text>
</comment>
<feature type="compositionally biased region" description="Gly residues" evidence="3">
    <location>
        <begin position="256"/>
        <end position="269"/>
    </location>
</feature>
<dbReference type="GO" id="GO:0008821">
    <property type="term" value="F:crossover junction DNA endonuclease activity"/>
    <property type="evidence" value="ECO:0007669"/>
    <property type="project" value="UniProtKB-UniRule"/>
</dbReference>
<dbReference type="InterPro" id="IPR009060">
    <property type="entry name" value="UBA-like_sf"/>
</dbReference>
<dbReference type="Pfam" id="PF02845">
    <property type="entry name" value="CUE"/>
    <property type="match status" value="1"/>
</dbReference>
<evidence type="ECO:0000256" key="2">
    <source>
        <dbReference type="RuleBase" id="RU369042"/>
    </source>
</evidence>
<dbReference type="CDD" id="cd14279">
    <property type="entry name" value="CUE"/>
    <property type="match status" value="1"/>
</dbReference>
<keyword evidence="6" id="KW-1185">Reference proteome</keyword>
<dbReference type="InterPro" id="IPR033309">
    <property type="entry name" value="Mus81"/>
</dbReference>
<comment type="subcellular location">
    <subcellularLocation>
        <location evidence="2">Nucleus</location>
    </subcellularLocation>
</comment>
<dbReference type="Proteomes" id="UP000694844">
    <property type="component" value="Chromosome 6"/>
</dbReference>
<feature type="compositionally biased region" description="Basic and acidic residues" evidence="3">
    <location>
        <begin position="701"/>
        <end position="710"/>
    </location>
</feature>
<name>A0A8B8A5W5_CRAVI</name>
<dbReference type="Gene3D" id="3.40.50.10130">
    <property type="match status" value="1"/>
</dbReference>
<feature type="domain" description="ERCC4" evidence="4">
    <location>
        <begin position="321"/>
        <end position="475"/>
    </location>
</feature>
<evidence type="ECO:0000313" key="6">
    <source>
        <dbReference type="Proteomes" id="UP000694844"/>
    </source>
</evidence>
<feature type="compositionally biased region" description="Polar residues" evidence="3">
    <location>
        <begin position="735"/>
        <end position="748"/>
    </location>
</feature>
<keyword evidence="2" id="KW-0227">DNA damage</keyword>
<feature type="compositionally biased region" description="Basic and acidic residues" evidence="3">
    <location>
        <begin position="559"/>
        <end position="572"/>
    </location>
</feature>
<feature type="domain" description="CUE" evidence="5">
    <location>
        <begin position="775"/>
        <end position="811"/>
    </location>
</feature>
<feature type="region of interest" description="Disordered" evidence="3">
    <location>
        <begin position="509"/>
        <end position="583"/>
    </location>
</feature>
<dbReference type="SUPFAM" id="SSF46934">
    <property type="entry name" value="UBA-like"/>
    <property type="match status" value="1"/>
</dbReference>
<feature type="region of interest" description="Disordered" evidence="3">
    <location>
        <begin position="254"/>
        <end position="287"/>
    </location>
</feature>
<dbReference type="GO" id="GO:0031573">
    <property type="term" value="P:mitotic intra-S DNA damage checkpoint signaling"/>
    <property type="evidence" value="ECO:0007669"/>
    <property type="project" value="TreeGrafter"/>
</dbReference>
<dbReference type="KEGG" id="cvn:111099729"/>
<evidence type="ECO:0000256" key="1">
    <source>
        <dbReference type="ARBA" id="ARBA00022801"/>
    </source>
</evidence>
<comment type="cofactor">
    <cofactor evidence="2">
        <name>Mg(2+)</name>
        <dbReference type="ChEBI" id="CHEBI:18420"/>
    </cofactor>
</comment>
<feature type="compositionally biased region" description="Polar residues" evidence="3">
    <location>
        <begin position="275"/>
        <end position="285"/>
    </location>
</feature>
<keyword evidence="2" id="KW-0460">Magnesium</keyword>
<gene>
    <name evidence="7" type="primary">LOC111099729</name>
</gene>
<dbReference type="GO" id="GO:0043130">
    <property type="term" value="F:ubiquitin binding"/>
    <property type="evidence" value="ECO:0007669"/>
    <property type="project" value="InterPro"/>
</dbReference>
<dbReference type="EC" id="3.1.22.-" evidence="2"/>
<feature type="region of interest" description="Disordered" evidence="3">
    <location>
        <begin position="677"/>
        <end position="772"/>
    </location>
</feature>
<feature type="compositionally biased region" description="Polar residues" evidence="3">
    <location>
        <begin position="548"/>
        <end position="558"/>
    </location>
</feature>
<keyword evidence="2" id="KW-0479">Metal-binding</keyword>
<evidence type="ECO:0000313" key="7">
    <source>
        <dbReference type="RefSeq" id="XP_022286857.1"/>
    </source>
</evidence>
<sequence length="817" mass="92018">MAGLHEKGKPEVYPDLRYQFLRGLIQYEQWQRTRNYLKSAAECTSRAIVSLALSPEPIKYPRQAQQLECIGGETLKRLKKFLEEDRLPKAPPLPGRFVSSAGALLVALKIEEDVMKDNRNEEVKHVSEDLLKTRAANICEEEFSSDGFCLAWWRVEVLIKRGYVKRRFHRKLPVYQLLPRGQDTAARLLGISRGVNGGDPQIRSATFAPYTHPLPGKPEESKNQCHDNRTCKEIMATGSSCYQVKQDITCNESSGIGKGSHGTEGGLSSDGGSYMSPTTSLQSGHSQKEARSSLLPWQCMQTANDCWQGTDLGNDGLVMIIDSSEWNRNQERLHPVGQTLKHAGILVSFSTAPLTSGVYGWRWRCHGDERVLPSLVERKQADDVQSLLKEGRFWSQIQKMVDWKKSFMTLEIPCEVYYIIEGEADTGLTDHCPAIGKSKTPSLTQVKNAVLDLTRHPDIQVLQSESIEETLVILESIATDLDQRIKKGKFDVLLEMEWENCRHNIIRGEEHMDDEDHSSSQGRLGSSEEDTKDTHLNLTNGNHRHHPQSPTGPQSDRYSTGRKELEDVHLPESSEDLDDPNWLPDLVSERCDRASKTEVLLPTGGSTSEDNSRIPHKILKRRTEYNQDQLPVTGKKLLLSAAREPDKKNQHRESTQHEAPWYSCGKRKAESLSVYMNPDSRWGETNEEEDETNKNSQEAGDWWKSRDKEPLVMYHNSYGFQPSSPGTDRWPGTVSKVSSEGQRRNLCSTKDRSPPPTSDREGFLGSTAQGHQGDSVTHILDMFPALSRGRVCAVLRRHAGDINSCVEELLQTEEGPT</sequence>
<evidence type="ECO:0000259" key="4">
    <source>
        <dbReference type="Pfam" id="PF02732"/>
    </source>
</evidence>
<comment type="similarity">
    <text evidence="2">Belongs to the XPF family.</text>
</comment>
<dbReference type="RefSeq" id="XP_022286857.1">
    <property type="nucleotide sequence ID" value="XM_022431149.1"/>
</dbReference>
<dbReference type="GO" id="GO:0006308">
    <property type="term" value="P:DNA catabolic process"/>
    <property type="evidence" value="ECO:0007669"/>
    <property type="project" value="UniProtKB-UniRule"/>
</dbReference>
<keyword evidence="2" id="KW-0540">Nuclease</keyword>
<keyword evidence="2" id="KW-0234">DNA repair</keyword>
<dbReference type="InterPro" id="IPR011335">
    <property type="entry name" value="Restrct_endonuc-II-like"/>
</dbReference>
<dbReference type="Pfam" id="PF02732">
    <property type="entry name" value="ERCC4"/>
    <property type="match status" value="1"/>
</dbReference>